<name>A0A078AJ52_STYLE</name>
<protein>
    <submittedName>
        <fullName evidence="4">Molybdenum cofactor biosynthesis protein c</fullName>
    </submittedName>
</protein>
<dbReference type="InParanoid" id="A0A078AJ52"/>
<dbReference type="Gene3D" id="3.30.70.640">
    <property type="entry name" value="Molybdopterin cofactor biosynthesis C (MoaC) domain"/>
    <property type="match status" value="1"/>
</dbReference>
<proteinExistence type="predicted"/>
<keyword evidence="2" id="KW-0501">Molybdenum cofactor biosynthesis</keyword>
<gene>
    <name evidence="4" type="primary">Contig6628.g7087</name>
    <name evidence="4" type="ORF">STYLEM_11382</name>
</gene>
<dbReference type="AlphaFoldDB" id="A0A078AJ52"/>
<dbReference type="InterPro" id="IPR002820">
    <property type="entry name" value="Mopterin_CF_biosynth-C_dom"/>
</dbReference>
<dbReference type="UniPathway" id="UPA00344"/>
<dbReference type="InterPro" id="IPR036522">
    <property type="entry name" value="MoaC_sf"/>
</dbReference>
<feature type="domain" description="Molybdopterin cofactor biosynthesis C (MoaC)" evidence="3">
    <location>
        <begin position="1"/>
        <end position="63"/>
    </location>
</feature>
<sequence length="81" mass="8932">MVDVSKKNPTIRTAETQCIMQMNQEAYNKLKDKQLSKGDALTMAEIAGIMGAKRTQDLVSLSKENNELTAILDSLVPSNFT</sequence>
<evidence type="ECO:0000313" key="5">
    <source>
        <dbReference type="Proteomes" id="UP000039865"/>
    </source>
</evidence>
<evidence type="ECO:0000313" key="4">
    <source>
        <dbReference type="EMBL" id="CDW82350.1"/>
    </source>
</evidence>
<dbReference type="Pfam" id="PF01967">
    <property type="entry name" value="MoaC"/>
    <property type="match status" value="1"/>
</dbReference>
<evidence type="ECO:0000256" key="2">
    <source>
        <dbReference type="ARBA" id="ARBA00023150"/>
    </source>
</evidence>
<reference evidence="4 5" key="1">
    <citation type="submission" date="2014-06" db="EMBL/GenBank/DDBJ databases">
        <authorList>
            <person name="Swart Estienne"/>
        </authorList>
    </citation>
    <scope>NUCLEOTIDE SEQUENCE [LARGE SCALE GENOMIC DNA]</scope>
    <source>
        <strain evidence="4 5">130c</strain>
    </source>
</reference>
<dbReference type="Proteomes" id="UP000039865">
    <property type="component" value="Unassembled WGS sequence"/>
</dbReference>
<comment type="pathway">
    <text evidence="1">Cofactor biosynthesis; molybdopterin biosynthesis.</text>
</comment>
<dbReference type="EMBL" id="CCKQ01010835">
    <property type="protein sequence ID" value="CDW82350.1"/>
    <property type="molecule type" value="Genomic_DNA"/>
</dbReference>
<keyword evidence="5" id="KW-1185">Reference proteome</keyword>
<organism evidence="4 5">
    <name type="scientific">Stylonychia lemnae</name>
    <name type="common">Ciliate</name>
    <dbReference type="NCBI Taxonomy" id="5949"/>
    <lineage>
        <taxon>Eukaryota</taxon>
        <taxon>Sar</taxon>
        <taxon>Alveolata</taxon>
        <taxon>Ciliophora</taxon>
        <taxon>Intramacronucleata</taxon>
        <taxon>Spirotrichea</taxon>
        <taxon>Stichotrichia</taxon>
        <taxon>Sporadotrichida</taxon>
        <taxon>Oxytrichidae</taxon>
        <taxon>Stylonychinae</taxon>
        <taxon>Stylonychia</taxon>
    </lineage>
</organism>
<accession>A0A078AJ52</accession>
<dbReference type="OrthoDB" id="429626at2759"/>
<dbReference type="SUPFAM" id="SSF55040">
    <property type="entry name" value="Molybdenum cofactor biosynthesis protein C, MoaC"/>
    <property type="match status" value="1"/>
</dbReference>
<evidence type="ECO:0000256" key="1">
    <source>
        <dbReference type="ARBA" id="ARBA00005046"/>
    </source>
</evidence>
<evidence type="ECO:0000259" key="3">
    <source>
        <dbReference type="Pfam" id="PF01967"/>
    </source>
</evidence>
<dbReference type="GO" id="GO:0006777">
    <property type="term" value="P:Mo-molybdopterin cofactor biosynthetic process"/>
    <property type="evidence" value="ECO:0007669"/>
    <property type="project" value="UniProtKB-KW"/>
</dbReference>